<protein>
    <submittedName>
        <fullName evidence="2">Uncharacterized protein</fullName>
    </submittedName>
</protein>
<keyword evidence="3" id="KW-1185">Reference proteome</keyword>
<feature type="region of interest" description="Disordered" evidence="1">
    <location>
        <begin position="274"/>
        <end position="352"/>
    </location>
</feature>
<dbReference type="PANTHER" id="PTHR34239:SF2">
    <property type="entry name" value="TRANSPOSABLE ELEMENT P TRANSPOSASE_THAP9 CONSERVED DOMAIN-CONTAINING PROTEIN"/>
    <property type="match status" value="1"/>
</dbReference>
<organism evidence="2 3">
    <name type="scientific">Lasius niger</name>
    <name type="common">Black garden ant</name>
    <dbReference type="NCBI Taxonomy" id="67767"/>
    <lineage>
        <taxon>Eukaryota</taxon>
        <taxon>Metazoa</taxon>
        <taxon>Ecdysozoa</taxon>
        <taxon>Arthropoda</taxon>
        <taxon>Hexapoda</taxon>
        <taxon>Insecta</taxon>
        <taxon>Pterygota</taxon>
        <taxon>Neoptera</taxon>
        <taxon>Endopterygota</taxon>
        <taxon>Hymenoptera</taxon>
        <taxon>Apocrita</taxon>
        <taxon>Aculeata</taxon>
        <taxon>Formicoidea</taxon>
        <taxon>Formicidae</taxon>
        <taxon>Formicinae</taxon>
        <taxon>Lasius</taxon>
        <taxon>Lasius</taxon>
    </lineage>
</organism>
<proteinExistence type="predicted"/>
<name>A0A0J7N4T7_LASNI</name>
<dbReference type="AlphaFoldDB" id="A0A0J7N4T7"/>
<accession>A0A0J7N4T7</accession>
<reference evidence="2 3" key="1">
    <citation type="submission" date="2015-04" db="EMBL/GenBank/DDBJ databases">
        <title>Lasius niger genome sequencing.</title>
        <authorList>
            <person name="Konorov E.A."/>
            <person name="Nikitin M.A."/>
            <person name="Kirill M.V."/>
            <person name="Chang P."/>
        </authorList>
    </citation>
    <scope>NUCLEOTIDE SEQUENCE [LARGE SCALE GENOMIC DNA]</scope>
    <source>
        <tissue evidence="2">Whole</tissue>
    </source>
</reference>
<feature type="compositionally biased region" description="Polar residues" evidence="1">
    <location>
        <begin position="303"/>
        <end position="319"/>
    </location>
</feature>
<evidence type="ECO:0000313" key="3">
    <source>
        <dbReference type="Proteomes" id="UP000036403"/>
    </source>
</evidence>
<sequence>MGKKGKRRRTPFDEDKENRRLRRKIQRLEEKLDRQKEERQAGKNTLDNHESRRDDEAQATEVPAVRPPDNRAPEALPTELPSDAPQEVPEHEIELQQEIVDIIGARLESDKKTAAAIHKDVALRWSEIVKKGLPPEEVKILLEKYPTPENCGFISVPRLNAEITAAVQESAIKRDRRIVEKQERVAACLDAVGKAISITLKTDIPGKIELLEKLSDGGRLLASIHRDESLARKSIIMANLNISMKTTLSNTSVDEWLFGGDLEEKIKLAKNLEKTTKALKPPQRSSQQSNAQRNTKNVKGPPRQQTYRNRMATSGGQRKTSPSSHRRTSSSSDVKKTSHRRNSTRDRYRRRY</sequence>
<comment type="caution">
    <text evidence="2">The sequence shown here is derived from an EMBL/GenBank/DDBJ whole genome shotgun (WGS) entry which is preliminary data.</text>
</comment>
<feature type="compositionally biased region" description="Low complexity" evidence="1">
    <location>
        <begin position="283"/>
        <end position="294"/>
    </location>
</feature>
<dbReference type="OrthoDB" id="7700475at2759"/>
<gene>
    <name evidence="2" type="ORF">RF55_12951</name>
</gene>
<feature type="compositionally biased region" description="Basic and acidic residues" evidence="1">
    <location>
        <begin position="26"/>
        <end position="56"/>
    </location>
</feature>
<dbReference type="EMBL" id="LBMM01010066">
    <property type="protein sequence ID" value="KMQ87690.1"/>
    <property type="molecule type" value="Genomic_DNA"/>
</dbReference>
<dbReference type="PaxDb" id="67767-A0A0J7N4T7"/>
<evidence type="ECO:0000313" key="2">
    <source>
        <dbReference type="EMBL" id="KMQ87690.1"/>
    </source>
</evidence>
<dbReference type="Proteomes" id="UP000036403">
    <property type="component" value="Unassembled WGS sequence"/>
</dbReference>
<dbReference type="PANTHER" id="PTHR34239">
    <property type="entry name" value="APPLE DOMAIN-CONTAINING PROTEIN"/>
    <property type="match status" value="1"/>
</dbReference>
<feature type="compositionally biased region" description="Basic residues" evidence="1">
    <location>
        <begin position="337"/>
        <end position="352"/>
    </location>
</feature>
<feature type="region of interest" description="Disordered" evidence="1">
    <location>
        <begin position="1"/>
        <end position="89"/>
    </location>
</feature>
<evidence type="ECO:0000256" key="1">
    <source>
        <dbReference type="SAM" id="MobiDB-lite"/>
    </source>
</evidence>